<dbReference type="Proteomes" id="UP000321717">
    <property type="component" value="Unassembled WGS sequence"/>
</dbReference>
<dbReference type="InterPro" id="IPR001279">
    <property type="entry name" value="Metallo-B-lactamas"/>
</dbReference>
<dbReference type="Pfam" id="PF00753">
    <property type="entry name" value="Lactamase_B"/>
    <property type="match status" value="1"/>
</dbReference>
<keyword evidence="3" id="KW-0378">Hydrolase</keyword>
<dbReference type="PANTHER" id="PTHR42951">
    <property type="entry name" value="METALLO-BETA-LACTAMASE DOMAIN-CONTAINING"/>
    <property type="match status" value="1"/>
</dbReference>
<protein>
    <submittedName>
        <fullName evidence="3">MBL fold metallo-hydrolase</fullName>
    </submittedName>
</protein>
<dbReference type="GO" id="GO:0016787">
    <property type="term" value="F:hydrolase activity"/>
    <property type="evidence" value="ECO:0007669"/>
    <property type="project" value="UniProtKB-KW"/>
</dbReference>
<dbReference type="InterPro" id="IPR030829">
    <property type="entry name" value="SoxH-rel_PQQ_2"/>
</dbReference>
<evidence type="ECO:0000313" key="3">
    <source>
        <dbReference type="EMBL" id="GEO87474.1"/>
    </source>
</evidence>
<dbReference type="SMART" id="SM00849">
    <property type="entry name" value="Lactamase_B"/>
    <property type="match status" value="1"/>
</dbReference>
<proteinExistence type="inferred from homology"/>
<evidence type="ECO:0000256" key="1">
    <source>
        <dbReference type="ARBA" id="ARBA00005250"/>
    </source>
</evidence>
<dbReference type="InterPro" id="IPR050855">
    <property type="entry name" value="NDM-1-like"/>
</dbReference>
<dbReference type="GO" id="GO:0017001">
    <property type="term" value="P:antibiotic catabolic process"/>
    <property type="evidence" value="ECO:0007669"/>
    <property type="project" value="UniProtKB-ARBA"/>
</dbReference>
<feature type="domain" description="Metallo-beta-lactamase" evidence="2">
    <location>
        <begin position="93"/>
        <end position="277"/>
    </location>
</feature>
<comment type="similarity">
    <text evidence="1">Belongs to the metallo-beta-lactamase superfamily. Class-B beta-lactamase family.</text>
</comment>
<dbReference type="InterPro" id="IPR036866">
    <property type="entry name" value="RibonucZ/Hydroxyglut_hydro"/>
</dbReference>
<dbReference type="PANTHER" id="PTHR42951:SF4">
    <property type="entry name" value="ACYL-COENZYME A THIOESTERASE MBLAC2"/>
    <property type="match status" value="1"/>
</dbReference>
<dbReference type="NCBIfam" id="TIGR04559">
    <property type="entry name" value="SoxH_rel_PQQ_2"/>
    <property type="match status" value="1"/>
</dbReference>
<dbReference type="AlphaFoldDB" id="A0A512HPU0"/>
<dbReference type="RefSeq" id="WP_147182280.1">
    <property type="nucleotide sequence ID" value="NZ_BJZP01000044.1"/>
</dbReference>
<accession>A0A512HPU0</accession>
<reference evidence="3 4" key="1">
    <citation type="submission" date="2019-07" db="EMBL/GenBank/DDBJ databases">
        <title>Whole genome shotgun sequence of Rhizobium naphthalenivorans NBRC 107585.</title>
        <authorList>
            <person name="Hosoyama A."/>
            <person name="Uohara A."/>
            <person name="Ohji S."/>
            <person name="Ichikawa N."/>
        </authorList>
    </citation>
    <scope>NUCLEOTIDE SEQUENCE [LARGE SCALE GENOMIC DNA]</scope>
    <source>
        <strain evidence="3 4">NBRC 107585</strain>
    </source>
</reference>
<dbReference type="SUPFAM" id="SSF56281">
    <property type="entry name" value="Metallo-hydrolase/oxidoreductase"/>
    <property type="match status" value="1"/>
</dbReference>
<keyword evidence="4" id="KW-1185">Reference proteome</keyword>
<evidence type="ECO:0000313" key="4">
    <source>
        <dbReference type="Proteomes" id="UP000321717"/>
    </source>
</evidence>
<sequence>MFEAFVAICILASAGAEPGQSCRTALLPGHAADSPAGCEATLPEKPPAWLVDGGAPYCAARPRSRLVFTEVAPGLFVHSGAIAEPDADNAGDVSNIAFVIGGRGIAVIDSGGSRQVGEQVYLAIRERSELPISHLVVTHMHPDHVFGAEVFREAGAEIVGQQNLPRALADRAGSYMTSFGRLIGAQAFLGSRIVAPERTVHDKESLDLGGRVLALQAWPTAHTATDLTVLDQGTNVLIAGDLLFDSHAPALDGSLKGWRSVLADLMRIRADRVVPGHGGPILPWPEGAEPLARYLGVLDADTRAALQAGLPLSAAARTIAKSEAGHWRLFDLYNARNATVAYTELEWE</sequence>
<dbReference type="CDD" id="cd16282">
    <property type="entry name" value="metallo-hydrolase-like_MBL-fold"/>
    <property type="match status" value="1"/>
</dbReference>
<organism evidence="3 4">
    <name type="scientific">Ciceribacter naphthalenivorans</name>
    <dbReference type="NCBI Taxonomy" id="1118451"/>
    <lineage>
        <taxon>Bacteria</taxon>
        <taxon>Pseudomonadati</taxon>
        <taxon>Pseudomonadota</taxon>
        <taxon>Alphaproteobacteria</taxon>
        <taxon>Hyphomicrobiales</taxon>
        <taxon>Rhizobiaceae</taxon>
        <taxon>Ciceribacter</taxon>
    </lineage>
</organism>
<dbReference type="EMBL" id="BJZP01000044">
    <property type="protein sequence ID" value="GEO87474.1"/>
    <property type="molecule type" value="Genomic_DNA"/>
</dbReference>
<comment type="caution">
    <text evidence="3">The sequence shown here is derived from an EMBL/GenBank/DDBJ whole genome shotgun (WGS) entry which is preliminary data.</text>
</comment>
<dbReference type="Gene3D" id="3.60.15.10">
    <property type="entry name" value="Ribonuclease Z/Hydroxyacylglutathione hydrolase-like"/>
    <property type="match status" value="1"/>
</dbReference>
<gene>
    <name evidence="3" type="ORF">RNA01_44060</name>
</gene>
<dbReference type="OrthoDB" id="420651at2"/>
<evidence type="ECO:0000259" key="2">
    <source>
        <dbReference type="SMART" id="SM00849"/>
    </source>
</evidence>
<name>A0A512HPU0_9HYPH</name>